<comment type="caution">
    <text evidence="2">The sequence shown here is derived from an EMBL/GenBank/DDBJ whole genome shotgun (WGS) entry which is preliminary data.</text>
</comment>
<gene>
    <name evidence="2" type="ORF">DW674_10225</name>
</gene>
<dbReference type="OrthoDB" id="9801454at2"/>
<dbReference type="InterPro" id="IPR036653">
    <property type="entry name" value="CinA-like_C"/>
</dbReference>
<reference evidence="2 3" key="1">
    <citation type="submission" date="2018-08" db="EMBL/GenBank/DDBJ databases">
        <title>A genome reference for cultivated species of the human gut microbiota.</title>
        <authorList>
            <person name="Zou Y."/>
            <person name="Xue W."/>
            <person name="Luo G."/>
        </authorList>
    </citation>
    <scope>NUCLEOTIDE SEQUENCE [LARGE SCALE GENOMIC DNA]</scope>
    <source>
        <strain evidence="2 3">AM25-21AC</strain>
    </source>
</reference>
<evidence type="ECO:0000259" key="1">
    <source>
        <dbReference type="Pfam" id="PF02464"/>
    </source>
</evidence>
<dbReference type="Pfam" id="PF02464">
    <property type="entry name" value="CinA"/>
    <property type="match status" value="1"/>
</dbReference>
<dbReference type="PROSITE" id="PS51257">
    <property type="entry name" value="PROKAR_LIPOPROTEIN"/>
    <property type="match status" value="1"/>
</dbReference>
<dbReference type="Gene3D" id="3.90.950.20">
    <property type="entry name" value="CinA-like"/>
    <property type="match status" value="1"/>
</dbReference>
<dbReference type="SUPFAM" id="SSF142433">
    <property type="entry name" value="CinA-like"/>
    <property type="match status" value="1"/>
</dbReference>
<name>A0A414NU96_9FIRM</name>
<dbReference type="NCBIfam" id="TIGR00199">
    <property type="entry name" value="PncC_domain"/>
    <property type="match status" value="1"/>
</dbReference>
<accession>A0A414NU96</accession>
<feature type="domain" description="CinA C-terminal" evidence="1">
    <location>
        <begin position="6"/>
        <end position="155"/>
    </location>
</feature>
<dbReference type="EMBL" id="QRHE01000012">
    <property type="protein sequence ID" value="RHF50695.1"/>
    <property type="molecule type" value="Genomic_DNA"/>
</dbReference>
<dbReference type="GeneID" id="93482274"/>
<organism evidence="2 3">
    <name type="scientific">Mitsuokella multacida</name>
    <dbReference type="NCBI Taxonomy" id="52226"/>
    <lineage>
        <taxon>Bacteria</taxon>
        <taxon>Bacillati</taxon>
        <taxon>Bacillota</taxon>
        <taxon>Negativicutes</taxon>
        <taxon>Selenomonadales</taxon>
        <taxon>Selenomonadaceae</taxon>
        <taxon>Mitsuokella</taxon>
    </lineage>
</organism>
<dbReference type="InterPro" id="IPR008136">
    <property type="entry name" value="CinA_C"/>
</dbReference>
<dbReference type="Proteomes" id="UP000283442">
    <property type="component" value="Unassembled WGS sequence"/>
</dbReference>
<protein>
    <submittedName>
        <fullName evidence="2">CinA family protein</fullName>
    </submittedName>
</protein>
<dbReference type="AlphaFoldDB" id="A0A414NU96"/>
<sequence length="172" mass="18162">MSKKLLEEQVGQQLLAQGLTIACAESCTGGLLTSRLTDIAGSSAYVMGSVVSYTNRIKETLVGVQHETLLAHGAVSEETAREMAEGIRRAIETDIGVGITGIAGPGGGTKEKPVGLVFIAVSGPRGTMVKENHFSGTRTEVKRQTTDTALAMASAYLTQLNHPEQNAHPERK</sequence>
<dbReference type="RefSeq" id="WP_005842616.1">
    <property type="nucleotide sequence ID" value="NZ_CABKNT010000004.1"/>
</dbReference>
<evidence type="ECO:0000313" key="3">
    <source>
        <dbReference type="Proteomes" id="UP000283442"/>
    </source>
</evidence>
<proteinExistence type="predicted"/>
<evidence type="ECO:0000313" key="2">
    <source>
        <dbReference type="EMBL" id="RHF50695.1"/>
    </source>
</evidence>